<feature type="compositionally biased region" description="Polar residues" evidence="1">
    <location>
        <begin position="167"/>
        <end position="178"/>
    </location>
</feature>
<gene>
    <name evidence="2" type="ORF">AB675_2597</name>
</gene>
<reference evidence="2 3" key="1">
    <citation type="submission" date="2015-06" db="EMBL/GenBank/DDBJ databases">
        <title>Draft genome of the ant-associated black yeast Phialophora attae CBS 131958.</title>
        <authorList>
            <person name="Moreno L.F."/>
            <person name="Stielow B.J."/>
            <person name="de Hoog S."/>
            <person name="Vicente V.A."/>
            <person name="Weiss V.A."/>
            <person name="de Vries M."/>
            <person name="Cruz L.M."/>
            <person name="Souza E.M."/>
        </authorList>
    </citation>
    <scope>NUCLEOTIDE SEQUENCE [LARGE SCALE GENOMIC DNA]</scope>
    <source>
        <strain evidence="2 3">CBS 131958</strain>
    </source>
</reference>
<dbReference type="AlphaFoldDB" id="A0A0N1P3D3"/>
<evidence type="ECO:0000256" key="1">
    <source>
        <dbReference type="SAM" id="MobiDB-lite"/>
    </source>
</evidence>
<comment type="caution">
    <text evidence="2">The sequence shown here is derived from an EMBL/GenBank/DDBJ whole genome shotgun (WGS) entry which is preliminary data.</text>
</comment>
<evidence type="ECO:0000313" key="2">
    <source>
        <dbReference type="EMBL" id="KPI45315.1"/>
    </source>
</evidence>
<feature type="compositionally biased region" description="Basic residues" evidence="1">
    <location>
        <begin position="342"/>
        <end position="359"/>
    </location>
</feature>
<protein>
    <submittedName>
        <fullName evidence="2">Uncharacterized protein</fullName>
    </submittedName>
</protein>
<dbReference type="GeneID" id="28734461"/>
<dbReference type="RefSeq" id="XP_018005278.1">
    <property type="nucleotide sequence ID" value="XM_018142581.1"/>
</dbReference>
<accession>A0A0N1P3D3</accession>
<sequence length="369" mass="41205">MAYTQGRDIDRVGPARDHSLVVSAYQTEIDDLFRYQAEQEQIAAAATQELAKVSQSLYYLELEIGFDEIDFESRRREYYDLKRREIVVSRQRKVALRELELARREEDELNQRESDRLREWKRKLALRMRKVAEKWRGLAQRNVDFARKRELGSCPGELAPGPEERQSASLQEGRQTSFAHEEGERLVVQEASITQISGRCTGPMVVPTPALADTHTSEGEHLPASIAARAAPLARFGDSSAQPNQIRASPDRDEDASEAQDMSGGESSSLSPPEAGRRSERLRAVVTIGRQWTQHGNALAIAKPPATVISSDPRLEVPDASALARERATRDPGQFARYNTQPRHKGKGTKKNGGHRRRGFVPDGPSGSS</sequence>
<keyword evidence="3" id="KW-1185">Reference proteome</keyword>
<feature type="region of interest" description="Disordered" evidence="1">
    <location>
        <begin position="236"/>
        <end position="279"/>
    </location>
</feature>
<dbReference type="VEuPathDB" id="FungiDB:AB675_2597"/>
<evidence type="ECO:0000313" key="3">
    <source>
        <dbReference type="Proteomes" id="UP000038010"/>
    </source>
</evidence>
<feature type="region of interest" description="Disordered" evidence="1">
    <location>
        <begin position="199"/>
        <end position="220"/>
    </location>
</feature>
<feature type="compositionally biased region" description="Low complexity" evidence="1">
    <location>
        <begin position="263"/>
        <end position="274"/>
    </location>
</feature>
<name>A0A0N1P3D3_9EURO</name>
<dbReference type="EMBL" id="LFJN01000002">
    <property type="protein sequence ID" value="KPI45315.1"/>
    <property type="molecule type" value="Genomic_DNA"/>
</dbReference>
<feature type="region of interest" description="Disordered" evidence="1">
    <location>
        <begin position="153"/>
        <end position="182"/>
    </location>
</feature>
<proteinExistence type="predicted"/>
<dbReference type="Proteomes" id="UP000038010">
    <property type="component" value="Unassembled WGS sequence"/>
</dbReference>
<feature type="region of interest" description="Disordered" evidence="1">
    <location>
        <begin position="310"/>
        <end position="369"/>
    </location>
</feature>
<organism evidence="2 3">
    <name type="scientific">Cyphellophora attinorum</name>
    <dbReference type="NCBI Taxonomy" id="1664694"/>
    <lineage>
        <taxon>Eukaryota</taxon>
        <taxon>Fungi</taxon>
        <taxon>Dikarya</taxon>
        <taxon>Ascomycota</taxon>
        <taxon>Pezizomycotina</taxon>
        <taxon>Eurotiomycetes</taxon>
        <taxon>Chaetothyriomycetidae</taxon>
        <taxon>Chaetothyriales</taxon>
        <taxon>Cyphellophoraceae</taxon>
        <taxon>Cyphellophora</taxon>
    </lineage>
</organism>